<evidence type="ECO:0000256" key="2">
    <source>
        <dbReference type="ARBA" id="ARBA00023002"/>
    </source>
</evidence>
<name>A0A8J5CN39_CHIOP</name>
<gene>
    <name evidence="4" type="ORF">GWK47_015083</name>
</gene>
<accession>A0A8J5CN39</accession>
<sequence length="105" mass="11711">MKPSVFHPHLHYILINRSNPNNRRLQFAGDAYSYSPDMVTIAHAGPLILLAGTFCAEASERVKNAVNAMEKGPVVNNDRAYCLIADAIVENKGYVAEHPLTRTFW</sequence>
<evidence type="ECO:0000313" key="4">
    <source>
        <dbReference type="EMBL" id="KAG0713942.1"/>
    </source>
</evidence>
<organism evidence="4 5">
    <name type="scientific">Chionoecetes opilio</name>
    <name type="common">Atlantic snow crab</name>
    <name type="synonym">Cancer opilio</name>
    <dbReference type="NCBI Taxonomy" id="41210"/>
    <lineage>
        <taxon>Eukaryota</taxon>
        <taxon>Metazoa</taxon>
        <taxon>Ecdysozoa</taxon>
        <taxon>Arthropoda</taxon>
        <taxon>Crustacea</taxon>
        <taxon>Multicrustacea</taxon>
        <taxon>Malacostraca</taxon>
        <taxon>Eumalacostraca</taxon>
        <taxon>Eucarida</taxon>
        <taxon>Decapoda</taxon>
        <taxon>Pleocyemata</taxon>
        <taxon>Brachyura</taxon>
        <taxon>Eubrachyura</taxon>
        <taxon>Majoidea</taxon>
        <taxon>Majidae</taxon>
        <taxon>Chionoecetes</taxon>
    </lineage>
</organism>
<evidence type="ECO:0000259" key="3">
    <source>
        <dbReference type="Pfam" id="PF21343"/>
    </source>
</evidence>
<dbReference type="InterPro" id="IPR049448">
    <property type="entry name" value="ACAD9/ACADV-like_C"/>
</dbReference>
<reference evidence="4" key="1">
    <citation type="submission" date="2020-07" db="EMBL/GenBank/DDBJ databases">
        <title>The High-quality genome of the commercially important snow crab, Chionoecetes opilio.</title>
        <authorList>
            <person name="Jeong J.-H."/>
            <person name="Ryu S."/>
        </authorList>
    </citation>
    <scope>NUCLEOTIDE SEQUENCE</scope>
    <source>
        <strain evidence="4">MADBK_172401_WGS</strain>
        <tissue evidence="4">Digestive gland</tissue>
    </source>
</reference>
<dbReference type="AlphaFoldDB" id="A0A8J5CN39"/>
<dbReference type="Proteomes" id="UP000770661">
    <property type="component" value="Unassembled WGS sequence"/>
</dbReference>
<dbReference type="Pfam" id="PF21343">
    <property type="entry name" value="ACAD9-ACADV_C"/>
    <property type="match status" value="1"/>
</dbReference>
<keyword evidence="2" id="KW-0560">Oxidoreductase</keyword>
<proteinExistence type="predicted"/>
<protein>
    <recommendedName>
        <fullName evidence="3">ACAD9/ACADV-like C-terminal domain-containing protein</fullName>
    </recommendedName>
</protein>
<comment type="caution">
    <text evidence="4">The sequence shown here is derived from an EMBL/GenBank/DDBJ whole genome shotgun (WGS) entry which is preliminary data.</text>
</comment>
<evidence type="ECO:0000313" key="5">
    <source>
        <dbReference type="Proteomes" id="UP000770661"/>
    </source>
</evidence>
<keyword evidence="1" id="KW-0809">Transit peptide</keyword>
<keyword evidence="5" id="KW-1185">Reference proteome</keyword>
<dbReference type="GO" id="GO:0016491">
    <property type="term" value="F:oxidoreductase activity"/>
    <property type="evidence" value="ECO:0007669"/>
    <property type="project" value="UniProtKB-KW"/>
</dbReference>
<dbReference type="Gene3D" id="1.20.140.10">
    <property type="entry name" value="Butyryl-CoA Dehydrogenase, subunit A, domain 3"/>
    <property type="match status" value="1"/>
</dbReference>
<evidence type="ECO:0000256" key="1">
    <source>
        <dbReference type="ARBA" id="ARBA00022946"/>
    </source>
</evidence>
<dbReference type="EMBL" id="JACEEZ010020941">
    <property type="protein sequence ID" value="KAG0713942.1"/>
    <property type="molecule type" value="Genomic_DNA"/>
</dbReference>
<feature type="domain" description="ACAD9/ACADV-like C-terminal" evidence="3">
    <location>
        <begin position="48"/>
        <end position="94"/>
    </location>
</feature>